<dbReference type="EMBL" id="CM020618">
    <property type="protein sequence ID" value="KAK1861402.1"/>
    <property type="molecule type" value="Genomic_DNA"/>
</dbReference>
<organism evidence="1 2">
    <name type="scientific">Pyropia yezoensis</name>
    <name type="common">Susabi-nori</name>
    <name type="synonym">Porphyra yezoensis</name>
    <dbReference type="NCBI Taxonomy" id="2788"/>
    <lineage>
        <taxon>Eukaryota</taxon>
        <taxon>Rhodophyta</taxon>
        <taxon>Bangiophyceae</taxon>
        <taxon>Bangiales</taxon>
        <taxon>Bangiaceae</taxon>
        <taxon>Pyropia</taxon>
    </lineage>
</organism>
<proteinExistence type="predicted"/>
<sequence>MGGLRERLELLSTRERDWEGVKDQLADLERMSGLRLSDGAGEPTAAAWVFCAVLPVLAAAPGLSASYGCQKGSGFPAGGGGGDDG</sequence>
<reference evidence="1" key="1">
    <citation type="submission" date="2019-11" db="EMBL/GenBank/DDBJ databases">
        <title>Nori genome reveals adaptations in red seaweeds to the harsh intertidal environment.</title>
        <authorList>
            <person name="Wang D."/>
            <person name="Mao Y."/>
        </authorList>
    </citation>
    <scope>NUCLEOTIDE SEQUENCE</scope>
    <source>
        <tissue evidence="1">Gametophyte</tissue>
    </source>
</reference>
<accession>A0ACC3BV54</accession>
<name>A0ACC3BV54_PYRYE</name>
<keyword evidence="2" id="KW-1185">Reference proteome</keyword>
<protein>
    <submittedName>
        <fullName evidence="1">Uncharacterized protein</fullName>
    </submittedName>
</protein>
<gene>
    <name evidence="1" type="ORF">I4F81_003986</name>
</gene>
<evidence type="ECO:0000313" key="1">
    <source>
        <dbReference type="EMBL" id="KAK1861402.1"/>
    </source>
</evidence>
<evidence type="ECO:0000313" key="2">
    <source>
        <dbReference type="Proteomes" id="UP000798662"/>
    </source>
</evidence>
<dbReference type="Proteomes" id="UP000798662">
    <property type="component" value="Chromosome 1"/>
</dbReference>
<comment type="caution">
    <text evidence="1">The sequence shown here is derived from an EMBL/GenBank/DDBJ whole genome shotgun (WGS) entry which is preliminary data.</text>
</comment>